<proteinExistence type="predicted"/>
<dbReference type="InterPro" id="IPR015947">
    <property type="entry name" value="PUA-like_sf"/>
</dbReference>
<dbReference type="Pfam" id="PF04266">
    <property type="entry name" value="ASCH"/>
    <property type="match status" value="1"/>
</dbReference>
<dbReference type="RefSeq" id="WP_010697684.1">
    <property type="nucleotide sequence ID" value="NZ_KB442455.1"/>
</dbReference>
<reference evidence="2 3" key="1">
    <citation type="submission" date="2012-01" db="EMBL/GenBank/DDBJ databases">
        <title>The Genome Sequence of Treponema denticola SP33.</title>
        <authorList>
            <consortium name="The Broad Institute Genome Sequencing Platform"/>
            <person name="Earl A."/>
            <person name="Ward D."/>
            <person name="Feldgarden M."/>
            <person name="Gevers D."/>
            <person name="Blanton J.M."/>
            <person name="Fenno C.J."/>
            <person name="Baranova O.V."/>
            <person name="Mathney J."/>
            <person name="Dewhirst F.E."/>
            <person name="Izard J."/>
            <person name="Young S.K."/>
            <person name="Zeng Q."/>
            <person name="Gargeya S."/>
            <person name="Fitzgerald M."/>
            <person name="Haas B."/>
            <person name="Abouelleil A."/>
            <person name="Alvarado L."/>
            <person name="Arachchi H.M."/>
            <person name="Berlin A."/>
            <person name="Chapman S.B."/>
            <person name="Gearin G."/>
            <person name="Goldberg J."/>
            <person name="Griggs A."/>
            <person name="Gujja S."/>
            <person name="Hansen M."/>
            <person name="Heiman D."/>
            <person name="Howarth C."/>
            <person name="Larimer J."/>
            <person name="Lui A."/>
            <person name="MacDonald P.J.P."/>
            <person name="McCowen C."/>
            <person name="Montmayeur A."/>
            <person name="Murphy C."/>
            <person name="Neiman D."/>
            <person name="Pearson M."/>
            <person name="Priest M."/>
            <person name="Roberts A."/>
            <person name="Saif S."/>
            <person name="Shea T."/>
            <person name="Sisk P."/>
            <person name="Stolte C."/>
            <person name="Sykes S."/>
            <person name="Wortman J."/>
            <person name="Nusbaum C."/>
            <person name="Birren B."/>
        </authorList>
    </citation>
    <scope>NUCLEOTIDE SEQUENCE [LARGE SCALE GENOMIC DNA]</scope>
    <source>
        <strain evidence="2 3">SP33</strain>
    </source>
</reference>
<evidence type="ECO:0000259" key="1">
    <source>
        <dbReference type="Pfam" id="PF04266"/>
    </source>
</evidence>
<evidence type="ECO:0000313" key="3">
    <source>
        <dbReference type="Proteomes" id="UP000016183"/>
    </source>
</evidence>
<protein>
    <recommendedName>
        <fullName evidence="1">ASCH domain-containing protein</fullName>
    </recommendedName>
</protein>
<dbReference type="Gene3D" id="2.30.130.30">
    <property type="entry name" value="Hypothetical protein"/>
    <property type="match status" value="1"/>
</dbReference>
<organism evidence="2 3">
    <name type="scientific">Treponema denticola SP33</name>
    <dbReference type="NCBI Taxonomy" id="999437"/>
    <lineage>
        <taxon>Bacteria</taxon>
        <taxon>Pseudomonadati</taxon>
        <taxon>Spirochaetota</taxon>
        <taxon>Spirochaetia</taxon>
        <taxon>Spirochaetales</taxon>
        <taxon>Treponemataceae</taxon>
        <taxon>Treponema</taxon>
    </lineage>
</organism>
<dbReference type="SUPFAM" id="SSF88697">
    <property type="entry name" value="PUA domain-like"/>
    <property type="match status" value="1"/>
</dbReference>
<feature type="domain" description="ASCH" evidence="1">
    <location>
        <begin position="6"/>
        <end position="43"/>
    </location>
</feature>
<comment type="caution">
    <text evidence="2">The sequence shown here is derived from an EMBL/GenBank/DDBJ whole genome shotgun (WGS) entry which is preliminary data.</text>
</comment>
<evidence type="ECO:0000313" key="2">
    <source>
        <dbReference type="EMBL" id="EMB19585.1"/>
    </source>
</evidence>
<sequence length="174" mass="20330">MQVKVLSVKNPYAYLIIQGGKDVENRTWTTDYRGRLYIHSSGDTLPFITQDENPPKFIELEDNEKILSEYGDYAEKLEDWYYDLLDAYVEAGIPEGTRSESEMLQRICDYQDKWLLKSQSIIGYVDLVDIVKDSSSPWSIDGQYHWILKNPTLLKNPIRQVKGRLGLWNYNLPE</sequence>
<dbReference type="OrthoDB" id="359066at2"/>
<dbReference type="EMBL" id="AGDZ01000039">
    <property type="protein sequence ID" value="EMB19585.1"/>
    <property type="molecule type" value="Genomic_DNA"/>
</dbReference>
<dbReference type="InterPro" id="IPR007374">
    <property type="entry name" value="ASCH_domain"/>
</dbReference>
<dbReference type="Proteomes" id="UP000016183">
    <property type="component" value="Unassembled WGS sequence"/>
</dbReference>
<accession>M2AR93</accession>
<dbReference type="AlphaFoldDB" id="M2AR93"/>
<name>M2AR93_TREDN</name>
<gene>
    <name evidence="2" type="ORF">HMPREF9733_02685</name>
</gene>
<dbReference type="HOGENOM" id="CLU_051256_2_0_12"/>
<dbReference type="PATRIC" id="fig|999437.3.peg.2763"/>